<dbReference type="Pfam" id="PF13860">
    <property type="entry name" value="FlgD_ig"/>
    <property type="match status" value="1"/>
</dbReference>
<evidence type="ECO:0000313" key="6">
    <source>
        <dbReference type="EMBL" id="NBN76850.1"/>
    </source>
</evidence>
<organism evidence="6 7">
    <name type="scientific">Pannonibacter tanglangensis</name>
    <dbReference type="NCBI Taxonomy" id="2750084"/>
    <lineage>
        <taxon>Bacteria</taxon>
        <taxon>Pseudomonadati</taxon>
        <taxon>Pseudomonadota</taxon>
        <taxon>Alphaproteobacteria</taxon>
        <taxon>Hyphomicrobiales</taxon>
        <taxon>Stappiaceae</taxon>
        <taxon>Pannonibacter</taxon>
    </lineage>
</organism>
<evidence type="ECO:0000313" key="7">
    <source>
        <dbReference type="Proteomes" id="UP000586722"/>
    </source>
</evidence>
<dbReference type="RefSeq" id="WP_161674942.1">
    <property type="nucleotide sequence ID" value="NZ_JAABLP010000002.1"/>
</dbReference>
<sequence length="222" mass="23405">MATVSTPTAAGTSQTSSTDQSRKTLFGSYDLFLKLLTTQIKNQNPLEPLDPAQYTQQLVQYSTVEQGLKTNEQLASLLSVIQSGQASSYVSYLGSYVSAAGDSTMLENGKAVWNYSVAEDAKGFVEVRNSGGALVYRGEVNLSKGNGSYTWDGKTSEGATAAAGAYTIKFDVYDTGGAREAVTSEVKGKVDKVDMSSGTAFLKIGDVRIPVSAVKTVSSTAI</sequence>
<dbReference type="Proteomes" id="UP000586722">
    <property type="component" value="Unassembled WGS sequence"/>
</dbReference>
<accession>A0A7X5EZ92</accession>
<keyword evidence="7" id="KW-1185">Reference proteome</keyword>
<dbReference type="Gene3D" id="2.60.40.4070">
    <property type="match status" value="1"/>
</dbReference>
<dbReference type="EMBL" id="JAABLQ010000001">
    <property type="protein sequence ID" value="NBN76850.1"/>
    <property type="molecule type" value="Genomic_DNA"/>
</dbReference>
<keyword evidence="6" id="KW-0969">Cilium</keyword>
<dbReference type="InterPro" id="IPR025965">
    <property type="entry name" value="FlgD/Vpr_Ig-like"/>
</dbReference>
<evidence type="ECO:0000256" key="5">
    <source>
        <dbReference type="RuleBase" id="RU362076"/>
    </source>
</evidence>
<evidence type="ECO:0000256" key="2">
    <source>
        <dbReference type="ARBA" id="ARBA00016013"/>
    </source>
</evidence>
<dbReference type="InterPro" id="IPR025963">
    <property type="entry name" value="FLgD_Tudor"/>
</dbReference>
<evidence type="ECO:0000256" key="3">
    <source>
        <dbReference type="ARBA" id="ARBA00022795"/>
    </source>
</evidence>
<dbReference type="AlphaFoldDB" id="A0A7X5EZ92"/>
<comment type="caution">
    <text evidence="6">The sequence shown here is derived from an EMBL/GenBank/DDBJ whole genome shotgun (WGS) entry which is preliminary data.</text>
</comment>
<name>A0A7X5EZ92_9HYPH</name>
<keyword evidence="6" id="KW-0966">Cell projection</keyword>
<keyword evidence="6" id="KW-0282">Flagellum</keyword>
<evidence type="ECO:0000256" key="4">
    <source>
        <dbReference type="ARBA" id="ARBA00024746"/>
    </source>
</evidence>
<reference evidence="7" key="1">
    <citation type="submission" date="2020-01" db="EMBL/GenBank/DDBJ databases">
        <authorList>
            <person name="Fang Y."/>
            <person name="Sun R."/>
            <person name="Nie L."/>
            <person name="He J."/>
            <person name="Hao L."/>
            <person name="Wang L."/>
            <person name="Su S."/>
            <person name="Lv E."/>
            <person name="Zhang Z."/>
            <person name="Xie R."/>
            <person name="Liu H."/>
        </authorList>
    </citation>
    <scope>NUCLEOTIDE SEQUENCE [LARGE SCALE GENOMIC DNA]</scope>
    <source>
        <strain evidence="7">XCT-53</strain>
    </source>
</reference>
<dbReference type="Pfam" id="PF13861">
    <property type="entry name" value="FLgD_tudor"/>
    <property type="match status" value="1"/>
</dbReference>
<dbReference type="GO" id="GO:0044781">
    <property type="term" value="P:bacterial-type flagellum organization"/>
    <property type="evidence" value="ECO:0007669"/>
    <property type="project" value="UniProtKB-UniRule"/>
</dbReference>
<gene>
    <name evidence="6" type="ORF">GWI72_01055</name>
</gene>
<evidence type="ECO:0000256" key="1">
    <source>
        <dbReference type="ARBA" id="ARBA00010577"/>
    </source>
</evidence>
<dbReference type="InterPro" id="IPR005648">
    <property type="entry name" value="FlgD"/>
</dbReference>
<dbReference type="Gene3D" id="2.30.30.910">
    <property type="match status" value="1"/>
</dbReference>
<comment type="function">
    <text evidence="4 5">Required for flagellar hook formation. May act as a scaffolding protein.</text>
</comment>
<keyword evidence="3 5" id="KW-1005">Bacterial flagellum biogenesis</keyword>
<protein>
    <recommendedName>
        <fullName evidence="2 5">Basal-body rod modification protein FlgD</fullName>
    </recommendedName>
</protein>
<comment type="similarity">
    <text evidence="1 5">Belongs to the FlgD family.</text>
</comment>
<proteinExistence type="inferred from homology"/>
<dbReference type="Pfam" id="PF03963">
    <property type="entry name" value="FlgD"/>
    <property type="match status" value="1"/>
</dbReference>